<sequence>MVLPLYNTSANTSGSGREVSAHSKSRAPFAPMADAAGDGAPAAATATAAQRTSVLTARAGQHLHHFRRIYLGPSPVTASKAVSVALTLAQAESYRRMHQAQAQAKVQLDQPELDEAAPQLQRAETRIPLLSVEAGSSADNTPTVTTPAVVTPAPASSSPRVRRIGLPPEAPHVSQQQSGEGTEDGDGLLQRPSGRRETSSKRRGRIFRDRSDASFASNVSFQSARSMPSSVLSEPVRPQTLTSKVDSKAESQPSSEDQQLQPSTSKDKGKHKARGRSHSQSRSRNRSRSRSRSRGLISASSNAKLDASSNAVAGSSTADGNTAVITLQPGAVGTSAGGTKWVGATFDVGSAFHEVASRRRDRIKELEQQETRRAQQEAEERKNRSSIFLVLNDDQQPLSPVSPPRSAVTPHGTFIGHGWLPANPITEHDEDDVAPIPAEGQGTSVPLDQRRPSDVIAAFKAVANHDSAQRSREASGTFDDPGRPSGSNSAVPNVNFDLPKKPNGAEKTGDQNGHIHDSPMLIPWPSSRRGLPGSGTSTAMHSEEHIPLQRMDNPAPNSRAEKDPTVSRKTILKRDRMLVKEDWTPDEDLPPDYDELAARRFTIHSDKWRELLVVLRMRRVELWQESRVHRKKRVLKLRTSIPLYSSETHLSVYSKADNIFCLTFEPSRRRALSGKGLVHLRRTGTNIILFNPRYASAAIDWMWEIWRELGGVIPAQIDVHMPTLDLHVRLPVPDEVPEREAAMISERLSTTGALLLHSHLARQHGHAEPGHEGYKLINRQSVIGLVVQLVEAEPQLRDMLDWLMAGGLQLELAWRRGNTLDWIIQDMTVDFEPRCWALLGGAMFKKPNSKSVLELRAAVHEHDHVRNAKGEKIEEPPAIEGFLWRVRPVSNTLDRIYLSTHDGHIFICRPSRAFPPDRHMSGPGLGALDLRVPRTDAYSLPGARRRGNASVEYDNEHVSRRTRARRAFEILFGRTQTMKREDEMAAFRAQVLDLLRYPGETEEELEAQDRLFQTWQRRRQFEQIDGADGYVDLRDIYAVRTVAESDGTLLDALKSSDILDLVQKDIGGEEGMSASADKNLLRKLRQFEVTHTNGRSIRVEAYSASLARQWIDHLNQLKDYWKRKERLDAILHMQVEGSFDPSQLGEKAQRAMAEKRLRNPMSEAERISPLLTSLWNWCIVEGCRGIIRSGKLFHKRSAYAPYERGYFILIGGRLLGYALSTSERTSRARQNAGIFWRRRSEAGGMRTIPLRDAYIVSGRLTDDFRGASNHGSFEGGAKTPAGSLGCGTGAASTGERHTLPRVYADGMISTDEDEDCTFVIRYRKQSQDRPSALPNAVKPLRKIAERSAAAAAALFAEDDKNPIAAHLKRRATERLEKMNGASAAGAGEGGSNPIDPATLPRMRDLKNVEYLVMRARSRLEKELWVWAIRLEMERLVREDAERDEALREMGVLEKEGDSARFAR</sequence>
<dbReference type="InterPro" id="IPR040345">
    <property type="entry name" value="Mug56/Spo71"/>
</dbReference>
<dbReference type="PANTHER" id="PTHR28076:SF1">
    <property type="entry name" value="PROSPORE MEMBRANE ADAPTER PROTEIN SPO71"/>
    <property type="match status" value="1"/>
</dbReference>
<accession>A0AAN6GIU0</accession>
<feature type="compositionally biased region" description="Basic and acidic residues" evidence="1">
    <location>
        <begin position="194"/>
        <end position="212"/>
    </location>
</feature>
<comment type="caution">
    <text evidence="4">The sequence shown here is derived from an EMBL/GenBank/DDBJ whole genome shotgun (WGS) entry which is preliminary data.</text>
</comment>
<feature type="compositionally biased region" description="Polar residues" evidence="1">
    <location>
        <begin position="239"/>
        <end position="264"/>
    </location>
</feature>
<feature type="domain" description="Mug56/Spo71 PH" evidence="2">
    <location>
        <begin position="1295"/>
        <end position="1432"/>
    </location>
</feature>
<keyword evidence="5" id="KW-1185">Reference proteome</keyword>
<organism evidence="4 5">
    <name type="scientific">Tilletia horrida</name>
    <dbReference type="NCBI Taxonomy" id="155126"/>
    <lineage>
        <taxon>Eukaryota</taxon>
        <taxon>Fungi</taxon>
        <taxon>Dikarya</taxon>
        <taxon>Basidiomycota</taxon>
        <taxon>Ustilaginomycotina</taxon>
        <taxon>Exobasidiomycetes</taxon>
        <taxon>Tilletiales</taxon>
        <taxon>Tilletiaceae</taxon>
        <taxon>Tilletia</taxon>
    </lineage>
</organism>
<evidence type="ECO:0000313" key="5">
    <source>
        <dbReference type="Proteomes" id="UP001176521"/>
    </source>
</evidence>
<dbReference type="InterPro" id="IPR057379">
    <property type="entry name" value="PH_SPO71"/>
</dbReference>
<name>A0AAN6GIU0_9BASI</name>
<dbReference type="EMBL" id="JAPDMQ010000077">
    <property type="protein sequence ID" value="KAK0536409.1"/>
    <property type="molecule type" value="Genomic_DNA"/>
</dbReference>
<feature type="region of interest" description="Disordered" evidence="1">
    <location>
        <begin position="132"/>
        <end position="317"/>
    </location>
</feature>
<feature type="region of interest" description="Disordered" evidence="1">
    <location>
        <begin position="367"/>
        <end position="387"/>
    </location>
</feature>
<dbReference type="Proteomes" id="UP001176521">
    <property type="component" value="Unassembled WGS sequence"/>
</dbReference>
<dbReference type="Pfam" id="PF15404">
    <property type="entry name" value="PH_4"/>
    <property type="match status" value="1"/>
</dbReference>
<feature type="region of interest" description="Disordered" evidence="1">
    <location>
        <begin position="462"/>
        <end position="567"/>
    </location>
</feature>
<reference evidence="4" key="1">
    <citation type="journal article" date="2023" name="PhytoFront">
        <title>Draft Genome Resources of Seven Strains of Tilletia horrida, Causal Agent of Kernel Smut of Rice.</title>
        <authorList>
            <person name="Khanal S."/>
            <person name="Antony Babu S."/>
            <person name="Zhou X.G."/>
        </authorList>
    </citation>
    <scope>NUCLEOTIDE SEQUENCE</scope>
    <source>
        <strain evidence="4">TX3</strain>
    </source>
</reference>
<proteinExistence type="predicted"/>
<feature type="compositionally biased region" description="Polar residues" evidence="1">
    <location>
        <begin position="1"/>
        <end position="15"/>
    </location>
</feature>
<dbReference type="InterPro" id="IPR039486">
    <property type="entry name" value="Mug56/Spo71_PH"/>
</dbReference>
<evidence type="ECO:0008006" key="6">
    <source>
        <dbReference type="Google" id="ProtNLM"/>
    </source>
</evidence>
<feature type="compositionally biased region" description="Polar residues" evidence="1">
    <location>
        <begin position="307"/>
        <end position="317"/>
    </location>
</feature>
<dbReference type="PANTHER" id="PTHR28076">
    <property type="entry name" value="SPORULATION-SPECIFIC PROTEIN 71"/>
    <property type="match status" value="1"/>
</dbReference>
<evidence type="ECO:0000313" key="4">
    <source>
        <dbReference type="EMBL" id="KAK0536409.1"/>
    </source>
</evidence>
<feature type="region of interest" description="Disordered" evidence="1">
    <location>
        <begin position="1"/>
        <end position="24"/>
    </location>
</feature>
<feature type="compositionally biased region" description="Basic and acidic residues" evidence="1">
    <location>
        <begin position="498"/>
        <end position="517"/>
    </location>
</feature>
<protein>
    <recommendedName>
        <fullName evidence="6">Mug56/Spo71 PH domain-containing protein</fullName>
    </recommendedName>
</protein>
<feature type="compositionally biased region" description="Low complexity" evidence="1">
    <location>
        <begin position="141"/>
        <end position="159"/>
    </location>
</feature>
<feature type="domain" description="Prospore membrane adapter protein SPO71 PH" evidence="3">
    <location>
        <begin position="571"/>
        <end position="711"/>
    </location>
</feature>
<dbReference type="GO" id="GO:1902657">
    <property type="term" value="P:protein localization to prospore membrane"/>
    <property type="evidence" value="ECO:0007669"/>
    <property type="project" value="InterPro"/>
</dbReference>
<feature type="region of interest" description="Disordered" evidence="1">
    <location>
        <begin position="1377"/>
        <end position="1398"/>
    </location>
</feature>
<evidence type="ECO:0000259" key="3">
    <source>
        <dbReference type="Pfam" id="PF23207"/>
    </source>
</evidence>
<evidence type="ECO:0000259" key="2">
    <source>
        <dbReference type="Pfam" id="PF15404"/>
    </source>
</evidence>
<feature type="region of interest" description="Disordered" evidence="1">
    <location>
        <begin position="422"/>
        <end position="448"/>
    </location>
</feature>
<feature type="compositionally biased region" description="Basic residues" evidence="1">
    <location>
        <begin position="268"/>
        <end position="293"/>
    </location>
</feature>
<dbReference type="Pfam" id="PF23207">
    <property type="entry name" value="PH_SPO71"/>
    <property type="match status" value="1"/>
</dbReference>
<gene>
    <name evidence="4" type="ORF">OC842_001993</name>
</gene>
<evidence type="ECO:0000256" key="1">
    <source>
        <dbReference type="SAM" id="MobiDB-lite"/>
    </source>
</evidence>
<feature type="compositionally biased region" description="Polar residues" evidence="1">
    <location>
        <begin position="214"/>
        <end position="232"/>
    </location>
</feature>
<feature type="compositionally biased region" description="Basic and acidic residues" evidence="1">
    <location>
        <begin position="367"/>
        <end position="383"/>
    </location>
</feature>